<dbReference type="Proteomes" id="UP000298030">
    <property type="component" value="Unassembled WGS sequence"/>
</dbReference>
<protein>
    <submittedName>
        <fullName evidence="2">Uncharacterized protein</fullName>
    </submittedName>
</protein>
<gene>
    <name evidence="2" type="ORF">FA13DRAFT_1876722</name>
</gene>
<keyword evidence="1" id="KW-0472">Membrane</keyword>
<keyword evidence="1" id="KW-0812">Transmembrane</keyword>
<evidence type="ECO:0000313" key="2">
    <source>
        <dbReference type="EMBL" id="TEB15294.1"/>
    </source>
</evidence>
<proteinExistence type="predicted"/>
<dbReference type="EMBL" id="QPFP01000360">
    <property type="protein sequence ID" value="TEB15294.1"/>
    <property type="molecule type" value="Genomic_DNA"/>
</dbReference>
<keyword evidence="1" id="KW-1133">Transmembrane helix</keyword>
<accession>A0A4Y7S2B5</accession>
<dbReference type="AlphaFoldDB" id="A0A4Y7S2B5"/>
<name>A0A4Y7S2B5_COPMI</name>
<comment type="caution">
    <text evidence="2">The sequence shown here is derived from an EMBL/GenBank/DDBJ whole genome shotgun (WGS) entry which is preliminary data.</text>
</comment>
<feature type="transmembrane region" description="Helical" evidence="1">
    <location>
        <begin position="51"/>
        <end position="80"/>
    </location>
</feature>
<organism evidence="2 3">
    <name type="scientific">Coprinellus micaceus</name>
    <name type="common">Glistening ink-cap mushroom</name>
    <name type="synonym">Coprinus micaceus</name>
    <dbReference type="NCBI Taxonomy" id="71717"/>
    <lineage>
        <taxon>Eukaryota</taxon>
        <taxon>Fungi</taxon>
        <taxon>Dikarya</taxon>
        <taxon>Basidiomycota</taxon>
        <taxon>Agaricomycotina</taxon>
        <taxon>Agaricomycetes</taxon>
        <taxon>Agaricomycetidae</taxon>
        <taxon>Agaricales</taxon>
        <taxon>Agaricineae</taxon>
        <taxon>Psathyrellaceae</taxon>
        <taxon>Coprinellus</taxon>
    </lineage>
</organism>
<evidence type="ECO:0000256" key="1">
    <source>
        <dbReference type="SAM" id="Phobius"/>
    </source>
</evidence>
<evidence type="ECO:0000313" key="3">
    <source>
        <dbReference type="Proteomes" id="UP000298030"/>
    </source>
</evidence>
<sequence length="214" mass="23687">MSPSSRDYGAYIGLNVGICQSAPLPKFDQGASLGSRGRFPMEEHLSYELEYVVASVTFFLPVTYCFEVVLVSGSNLLVWFEKSRLRRHRGASGAESFRFTRELDPKTEWERDYCTALYGRNVTLSQAPLAFLIFTPVTPQTQRRPLKKAILAARLRRDPPKRQVSRSPGVGFLSAALAPQQKCHVPPLGPSIQRATVLKQASTSSAAADSKPLQ</sequence>
<keyword evidence="3" id="KW-1185">Reference proteome</keyword>
<reference evidence="2 3" key="1">
    <citation type="journal article" date="2019" name="Nat. Ecol. Evol.">
        <title>Megaphylogeny resolves global patterns of mushroom evolution.</title>
        <authorList>
            <person name="Varga T."/>
            <person name="Krizsan K."/>
            <person name="Foldi C."/>
            <person name="Dima B."/>
            <person name="Sanchez-Garcia M."/>
            <person name="Sanchez-Ramirez S."/>
            <person name="Szollosi G.J."/>
            <person name="Szarkandi J.G."/>
            <person name="Papp V."/>
            <person name="Albert L."/>
            <person name="Andreopoulos W."/>
            <person name="Angelini C."/>
            <person name="Antonin V."/>
            <person name="Barry K.W."/>
            <person name="Bougher N.L."/>
            <person name="Buchanan P."/>
            <person name="Buyck B."/>
            <person name="Bense V."/>
            <person name="Catcheside P."/>
            <person name="Chovatia M."/>
            <person name="Cooper J."/>
            <person name="Damon W."/>
            <person name="Desjardin D."/>
            <person name="Finy P."/>
            <person name="Geml J."/>
            <person name="Haridas S."/>
            <person name="Hughes K."/>
            <person name="Justo A."/>
            <person name="Karasinski D."/>
            <person name="Kautmanova I."/>
            <person name="Kiss B."/>
            <person name="Kocsube S."/>
            <person name="Kotiranta H."/>
            <person name="LaButti K.M."/>
            <person name="Lechner B.E."/>
            <person name="Liimatainen K."/>
            <person name="Lipzen A."/>
            <person name="Lukacs Z."/>
            <person name="Mihaltcheva S."/>
            <person name="Morgado L.N."/>
            <person name="Niskanen T."/>
            <person name="Noordeloos M.E."/>
            <person name="Ohm R.A."/>
            <person name="Ortiz-Santana B."/>
            <person name="Ovrebo C."/>
            <person name="Racz N."/>
            <person name="Riley R."/>
            <person name="Savchenko A."/>
            <person name="Shiryaev A."/>
            <person name="Soop K."/>
            <person name="Spirin V."/>
            <person name="Szebenyi C."/>
            <person name="Tomsovsky M."/>
            <person name="Tulloss R.E."/>
            <person name="Uehling J."/>
            <person name="Grigoriev I.V."/>
            <person name="Vagvolgyi C."/>
            <person name="Papp T."/>
            <person name="Martin F.M."/>
            <person name="Miettinen O."/>
            <person name="Hibbett D.S."/>
            <person name="Nagy L.G."/>
        </authorList>
    </citation>
    <scope>NUCLEOTIDE SEQUENCE [LARGE SCALE GENOMIC DNA]</scope>
    <source>
        <strain evidence="2 3">FP101781</strain>
    </source>
</reference>